<feature type="binding site" evidence="9">
    <location>
        <position position="17"/>
    </location>
    <ligand>
        <name>ATP</name>
        <dbReference type="ChEBI" id="CHEBI:30616"/>
    </ligand>
</feature>
<comment type="function">
    <text evidence="9">Reversibly transfers an adenylyl group from ATP to 4'-phosphopantetheine, yielding dephospho-CoA (dPCoA) and pyrophosphate.</text>
</comment>
<keyword evidence="1 9" id="KW-0963">Cytoplasm</keyword>
<comment type="similarity">
    <text evidence="9">Belongs to the bacterial CoaD family.</text>
</comment>
<evidence type="ECO:0000313" key="11">
    <source>
        <dbReference type="EMBL" id="XCC62607.1"/>
    </source>
</evidence>
<evidence type="ECO:0000256" key="2">
    <source>
        <dbReference type="ARBA" id="ARBA00022679"/>
    </source>
</evidence>
<evidence type="ECO:0000256" key="4">
    <source>
        <dbReference type="ARBA" id="ARBA00022741"/>
    </source>
</evidence>
<evidence type="ECO:0000256" key="9">
    <source>
        <dbReference type="HAMAP-Rule" id="MF_00151"/>
    </source>
</evidence>
<feature type="site" description="Transition state stabilizer" evidence="9">
    <location>
        <position position="17"/>
    </location>
</feature>
<dbReference type="Pfam" id="PF01467">
    <property type="entry name" value="CTP_transf_like"/>
    <property type="match status" value="1"/>
</dbReference>
<feature type="domain" description="Cytidyltransferase-like" evidence="10">
    <location>
        <begin position="5"/>
        <end position="133"/>
    </location>
</feature>
<dbReference type="GO" id="GO:0015937">
    <property type="term" value="P:coenzyme A biosynthetic process"/>
    <property type="evidence" value="ECO:0007669"/>
    <property type="project" value="UniProtKB-UniRule"/>
</dbReference>
<dbReference type="PRINTS" id="PR01020">
    <property type="entry name" value="LPSBIOSNTHSS"/>
</dbReference>
<dbReference type="PANTHER" id="PTHR21342:SF1">
    <property type="entry name" value="PHOSPHOPANTETHEINE ADENYLYLTRANSFERASE"/>
    <property type="match status" value="1"/>
</dbReference>
<evidence type="ECO:0000256" key="8">
    <source>
        <dbReference type="ARBA" id="ARBA00029346"/>
    </source>
</evidence>
<comment type="subcellular location">
    <subcellularLocation>
        <location evidence="9">Cytoplasm</location>
    </subcellularLocation>
</comment>
<dbReference type="GO" id="GO:0004595">
    <property type="term" value="F:pantetheine-phosphate adenylyltransferase activity"/>
    <property type="evidence" value="ECO:0007669"/>
    <property type="project" value="UniProtKB-UniRule"/>
</dbReference>
<feature type="binding site" evidence="9">
    <location>
        <begin position="88"/>
        <end position="90"/>
    </location>
    <ligand>
        <name>ATP</name>
        <dbReference type="ChEBI" id="CHEBI:30616"/>
    </ligand>
</feature>
<feature type="binding site" evidence="9">
    <location>
        <position position="87"/>
    </location>
    <ligand>
        <name>substrate</name>
    </ligand>
</feature>
<feature type="binding site" evidence="9">
    <location>
        <begin position="123"/>
        <end position="129"/>
    </location>
    <ligand>
        <name>ATP</name>
        <dbReference type="ChEBI" id="CHEBI:30616"/>
    </ligand>
</feature>
<dbReference type="NCBIfam" id="TIGR01510">
    <property type="entry name" value="coaD_prev_kdtB"/>
    <property type="match status" value="1"/>
</dbReference>
<dbReference type="InterPro" id="IPR001980">
    <property type="entry name" value="PPAT"/>
</dbReference>
<accession>A0AAU8AA37</accession>
<evidence type="ECO:0000259" key="10">
    <source>
        <dbReference type="Pfam" id="PF01467"/>
    </source>
</evidence>
<comment type="subunit">
    <text evidence="9">Homohexamer.</text>
</comment>
<sequence>MNACIYPGSFDPITNGHIDIICRARNIFPKVYVGVLNNTAKRNLFSVEERVEMIRRATGGMDGVEAVSFEGLLVDLMERLSCRIIIRGLRTGADLELEQQLSVINRQLLPGAETVALLAKPETYFISSSAVRELIEFHADISGYVPREVADMINGGIKNENL</sequence>
<evidence type="ECO:0000256" key="3">
    <source>
        <dbReference type="ARBA" id="ARBA00022695"/>
    </source>
</evidence>
<dbReference type="EC" id="2.7.7.3" evidence="9"/>
<name>A0AAU8AA37_9FIRM</name>
<keyword evidence="3 9" id="KW-0548">Nucleotidyltransferase</keyword>
<keyword evidence="5 9" id="KW-0067">ATP-binding</keyword>
<keyword evidence="4 9" id="KW-0547">Nucleotide-binding</keyword>
<organism evidence="11">
    <name type="scientific">Christensenella massiliensis</name>
    <dbReference type="NCBI Taxonomy" id="1805714"/>
    <lineage>
        <taxon>Bacteria</taxon>
        <taxon>Bacillati</taxon>
        <taxon>Bacillota</taxon>
        <taxon>Clostridia</taxon>
        <taxon>Christensenellales</taxon>
        <taxon>Christensenellaceae</taxon>
        <taxon>Christensenella</taxon>
    </lineage>
</organism>
<reference evidence="11" key="1">
    <citation type="submission" date="2023-02" db="EMBL/GenBank/DDBJ databases">
        <title>Gut commensal Christensenella minuta modulates host metabolism via a new class of secondary bile acids.</title>
        <authorList>
            <person name="Liu C."/>
        </authorList>
    </citation>
    <scope>NUCLEOTIDE SEQUENCE</scope>
    <source>
        <strain evidence="11">CA70</strain>
    </source>
</reference>
<protein>
    <recommendedName>
        <fullName evidence="9">Phosphopantetheine adenylyltransferase</fullName>
        <ecNumber evidence="9">2.7.7.3</ecNumber>
    </recommendedName>
    <alternativeName>
        <fullName evidence="9">Dephospho-CoA pyrophosphorylase</fullName>
    </alternativeName>
    <alternativeName>
        <fullName evidence="9">Pantetheine-phosphate adenylyltransferase</fullName>
        <shortName evidence="9">PPAT</shortName>
    </alternativeName>
</protein>
<keyword evidence="6 9" id="KW-0460">Magnesium</keyword>
<comment type="catalytic activity">
    <reaction evidence="8 9">
        <text>(R)-4'-phosphopantetheine + ATP + H(+) = 3'-dephospho-CoA + diphosphate</text>
        <dbReference type="Rhea" id="RHEA:19801"/>
        <dbReference type="ChEBI" id="CHEBI:15378"/>
        <dbReference type="ChEBI" id="CHEBI:30616"/>
        <dbReference type="ChEBI" id="CHEBI:33019"/>
        <dbReference type="ChEBI" id="CHEBI:57328"/>
        <dbReference type="ChEBI" id="CHEBI:61723"/>
        <dbReference type="EC" id="2.7.7.3"/>
    </reaction>
</comment>
<comment type="pathway">
    <text evidence="9">Cofactor biosynthesis; coenzyme A biosynthesis; CoA from (R)-pantothenate: step 4/5.</text>
</comment>
<keyword evidence="7 9" id="KW-0173">Coenzyme A biosynthesis</keyword>
<dbReference type="InterPro" id="IPR004821">
    <property type="entry name" value="Cyt_trans-like"/>
</dbReference>
<dbReference type="SUPFAM" id="SSF52374">
    <property type="entry name" value="Nucleotidylyl transferase"/>
    <property type="match status" value="1"/>
</dbReference>
<dbReference type="GO" id="GO:0005524">
    <property type="term" value="F:ATP binding"/>
    <property type="evidence" value="ECO:0007669"/>
    <property type="project" value="UniProtKB-KW"/>
</dbReference>
<gene>
    <name evidence="9 11" type="primary">coaD</name>
    <name evidence="11" type="ORF">PUP29_01385</name>
</gene>
<dbReference type="CDD" id="cd02163">
    <property type="entry name" value="PPAT"/>
    <property type="match status" value="1"/>
</dbReference>
<dbReference type="InterPro" id="IPR014729">
    <property type="entry name" value="Rossmann-like_a/b/a_fold"/>
</dbReference>
<evidence type="ECO:0000256" key="6">
    <source>
        <dbReference type="ARBA" id="ARBA00022842"/>
    </source>
</evidence>
<evidence type="ECO:0000256" key="1">
    <source>
        <dbReference type="ARBA" id="ARBA00022490"/>
    </source>
</evidence>
<feature type="binding site" evidence="9">
    <location>
        <position position="73"/>
    </location>
    <ligand>
        <name>substrate</name>
    </ligand>
</feature>
<evidence type="ECO:0000256" key="5">
    <source>
        <dbReference type="ARBA" id="ARBA00022840"/>
    </source>
</evidence>
<feature type="binding site" evidence="9">
    <location>
        <position position="41"/>
    </location>
    <ligand>
        <name>substrate</name>
    </ligand>
</feature>
<proteinExistence type="inferred from homology"/>
<dbReference type="HAMAP" id="MF_00151">
    <property type="entry name" value="PPAT_bact"/>
    <property type="match status" value="1"/>
</dbReference>
<dbReference type="AlphaFoldDB" id="A0AAU8AA37"/>
<dbReference type="NCBIfam" id="TIGR00125">
    <property type="entry name" value="cyt_tran_rel"/>
    <property type="match status" value="1"/>
</dbReference>
<dbReference type="EMBL" id="CP117826">
    <property type="protein sequence ID" value="XCC62607.1"/>
    <property type="molecule type" value="Genomic_DNA"/>
</dbReference>
<comment type="cofactor">
    <cofactor evidence="9">
        <name>Mg(2+)</name>
        <dbReference type="ChEBI" id="CHEBI:18420"/>
    </cofactor>
</comment>
<feature type="binding site" evidence="9">
    <location>
        <position position="9"/>
    </location>
    <ligand>
        <name>substrate</name>
    </ligand>
</feature>
<dbReference type="RefSeq" id="WP_079547596.1">
    <property type="nucleotide sequence ID" value="NZ_CP117826.1"/>
</dbReference>
<feature type="binding site" evidence="9">
    <location>
        <position position="98"/>
    </location>
    <ligand>
        <name>ATP</name>
        <dbReference type="ChEBI" id="CHEBI:30616"/>
    </ligand>
</feature>
<dbReference type="Gene3D" id="3.40.50.620">
    <property type="entry name" value="HUPs"/>
    <property type="match status" value="1"/>
</dbReference>
<keyword evidence="2 9" id="KW-0808">Transferase</keyword>
<evidence type="ECO:0000256" key="7">
    <source>
        <dbReference type="ARBA" id="ARBA00022993"/>
    </source>
</evidence>
<dbReference type="GO" id="GO:0005737">
    <property type="term" value="C:cytoplasm"/>
    <property type="evidence" value="ECO:0007669"/>
    <property type="project" value="UniProtKB-SubCell"/>
</dbReference>
<feature type="binding site" evidence="9">
    <location>
        <begin position="9"/>
        <end position="10"/>
    </location>
    <ligand>
        <name>ATP</name>
        <dbReference type="ChEBI" id="CHEBI:30616"/>
    </ligand>
</feature>
<dbReference type="PANTHER" id="PTHR21342">
    <property type="entry name" value="PHOSPHOPANTETHEINE ADENYLYLTRANSFERASE"/>
    <property type="match status" value="1"/>
</dbReference>